<dbReference type="EMBL" id="CP018025">
    <property type="protein sequence ID" value="APD92209.1"/>
    <property type="molecule type" value="Genomic_DNA"/>
</dbReference>
<proteinExistence type="predicted"/>
<gene>
    <name evidence="1" type="ORF">BM524_20035</name>
</gene>
<evidence type="ECO:0000313" key="1">
    <source>
        <dbReference type="EMBL" id="APD92209.1"/>
    </source>
</evidence>
<dbReference type="Proteomes" id="UP000182101">
    <property type="component" value="Plasmid pAMCP48-600"/>
</dbReference>
<organism evidence="1 2">
    <name type="scientific">Alteromonas mediterranea</name>
    <dbReference type="NCBI Taxonomy" id="314275"/>
    <lineage>
        <taxon>Bacteria</taxon>
        <taxon>Pseudomonadati</taxon>
        <taxon>Pseudomonadota</taxon>
        <taxon>Gammaproteobacteria</taxon>
        <taxon>Alteromonadales</taxon>
        <taxon>Alteromonadaceae</taxon>
        <taxon>Alteromonas/Salinimonas group</taxon>
        <taxon>Alteromonas</taxon>
    </lineage>
</organism>
<evidence type="ECO:0000313" key="2">
    <source>
        <dbReference type="Proteomes" id="UP000182101"/>
    </source>
</evidence>
<sequence>MSRQFINALKQKSLHIACDITGKFYISGYGGMGMECISPATEDSEIVILSLIEKGKLLQKDRVRYSPELDLDLKYYDYDDV</sequence>
<protein>
    <submittedName>
        <fullName evidence="1">Uncharacterized protein</fullName>
    </submittedName>
</protein>
<dbReference type="RefSeq" id="WP_071960822.1">
    <property type="nucleotide sequence ID" value="NZ_CP018025.1"/>
</dbReference>
<keyword evidence="1" id="KW-0614">Plasmid</keyword>
<name>A0AAC9NTT8_9ALTE</name>
<dbReference type="AlphaFoldDB" id="A0AAC9NTT8"/>
<reference evidence="1 2" key="1">
    <citation type="submission" date="2016-11" db="EMBL/GenBank/DDBJ databases">
        <title>Networking in microbes: conjugative elements and plasmids in the genus Alteromonas.</title>
        <authorList>
            <person name="Lopez-Perez M."/>
            <person name="Ramon-Marco N."/>
            <person name="Rodriguez-Valera F."/>
        </authorList>
    </citation>
    <scope>NUCLEOTIDE SEQUENCE [LARGE SCALE GENOMIC DNA]</scope>
    <source>
        <strain evidence="1 2">CP48</strain>
        <plasmid evidence="2">pamcp48-600</plasmid>
    </source>
</reference>
<accession>A0AAC9NTT8</accession>
<geneLocation type="plasmid" evidence="2">
    <name>pamcp48-600</name>
</geneLocation>